<name>A0A0B0ILJ4_9BACI</name>
<dbReference type="EMBL" id="JRJU01000008">
    <property type="protein sequence ID" value="KHF40541.1"/>
    <property type="molecule type" value="Genomic_DNA"/>
</dbReference>
<proteinExistence type="inferred from homology"/>
<dbReference type="SUPFAM" id="SSF88946">
    <property type="entry name" value="Sigma2 domain of RNA polymerase sigma factors"/>
    <property type="match status" value="1"/>
</dbReference>
<dbReference type="Gene3D" id="1.10.1740.10">
    <property type="match status" value="1"/>
</dbReference>
<comment type="caution">
    <text evidence="7">The sequence shown here is derived from an EMBL/GenBank/DDBJ whole genome shotgun (WGS) entry which is preliminary data.</text>
</comment>
<dbReference type="GO" id="GO:0016987">
    <property type="term" value="F:sigma factor activity"/>
    <property type="evidence" value="ECO:0007669"/>
    <property type="project" value="UniProtKB-KW"/>
</dbReference>
<evidence type="ECO:0000256" key="4">
    <source>
        <dbReference type="ARBA" id="ARBA00023163"/>
    </source>
</evidence>
<protein>
    <submittedName>
        <fullName evidence="7">RNA polymerase subunit sigma-24</fullName>
    </submittedName>
</protein>
<evidence type="ECO:0000256" key="3">
    <source>
        <dbReference type="ARBA" id="ARBA00023082"/>
    </source>
</evidence>
<feature type="domain" description="RNA polymerase sigma factor 70 region 4 type 2" evidence="6">
    <location>
        <begin position="121"/>
        <end position="173"/>
    </location>
</feature>
<dbReference type="SUPFAM" id="SSF88659">
    <property type="entry name" value="Sigma3 and sigma4 domains of RNA polymerase sigma factors"/>
    <property type="match status" value="1"/>
</dbReference>
<comment type="similarity">
    <text evidence="1">Belongs to the sigma-70 factor family. ECF subfamily.</text>
</comment>
<sequence>MNDHELIREIITGDQQAIQQLHERYVDRIFQYIYIQTNSYHDTEELLQDVFFKVARQLDRFEGKSSFKTWIFKIARNVVIDYYRKQKKERQSISMEVDVIEHFSGKDESAEDTVFRNFHMDELLESINKLPIHYQTVLHLRFIEDFSIKETAHIMGKSVLAVKSTQRRARMALSERMNMEVNSR</sequence>
<dbReference type="AlphaFoldDB" id="A0A0B0ILJ4"/>
<keyword evidence="8" id="KW-1185">Reference proteome</keyword>
<dbReference type="InterPro" id="IPR013325">
    <property type="entry name" value="RNA_pol_sigma_r2"/>
</dbReference>
<evidence type="ECO:0000313" key="8">
    <source>
        <dbReference type="Proteomes" id="UP000030832"/>
    </source>
</evidence>
<dbReference type="Pfam" id="PF08281">
    <property type="entry name" value="Sigma70_r4_2"/>
    <property type="match status" value="1"/>
</dbReference>
<dbReference type="InterPro" id="IPR039425">
    <property type="entry name" value="RNA_pol_sigma-70-like"/>
</dbReference>
<gene>
    <name evidence="7" type="ORF">LQ50_08410</name>
</gene>
<dbReference type="GO" id="GO:0006352">
    <property type="term" value="P:DNA-templated transcription initiation"/>
    <property type="evidence" value="ECO:0007669"/>
    <property type="project" value="InterPro"/>
</dbReference>
<dbReference type="GO" id="GO:0003677">
    <property type="term" value="F:DNA binding"/>
    <property type="evidence" value="ECO:0007669"/>
    <property type="project" value="InterPro"/>
</dbReference>
<dbReference type="Gene3D" id="1.10.10.10">
    <property type="entry name" value="Winged helix-like DNA-binding domain superfamily/Winged helix DNA-binding domain"/>
    <property type="match status" value="1"/>
</dbReference>
<feature type="domain" description="RNA polymerase sigma-70 region 2" evidence="5">
    <location>
        <begin position="21"/>
        <end position="88"/>
    </location>
</feature>
<reference evidence="7 8" key="1">
    <citation type="submission" date="2014-09" db="EMBL/GenBank/DDBJ databases">
        <title>Genome sequencing and annotation of Bacillus Okhensis strain Kh10-101T.</title>
        <authorList>
            <person name="Prakash J.S."/>
        </authorList>
    </citation>
    <scope>NUCLEOTIDE SEQUENCE [LARGE SCALE GENOMIC DNA]</scope>
    <source>
        <strain evidence="8">Kh10-101T</strain>
    </source>
</reference>
<evidence type="ECO:0000256" key="1">
    <source>
        <dbReference type="ARBA" id="ARBA00010641"/>
    </source>
</evidence>
<dbReference type="RefSeq" id="WP_034627905.1">
    <property type="nucleotide sequence ID" value="NZ_JRJU01000008.1"/>
</dbReference>
<dbReference type="InterPro" id="IPR013324">
    <property type="entry name" value="RNA_pol_sigma_r3/r4-like"/>
</dbReference>
<evidence type="ECO:0000313" key="7">
    <source>
        <dbReference type="EMBL" id="KHF40541.1"/>
    </source>
</evidence>
<dbReference type="InterPro" id="IPR014284">
    <property type="entry name" value="RNA_pol_sigma-70_dom"/>
</dbReference>
<evidence type="ECO:0000256" key="2">
    <source>
        <dbReference type="ARBA" id="ARBA00023015"/>
    </source>
</evidence>
<dbReference type="PANTHER" id="PTHR43133:SF60">
    <property type="entry name" value="RNA POLYMERASE SIGMA FACTOR SIGV"/>
    <property type="match status" value="1"/>
</dbReference>
<dbReference type="InterPro" id="IPR036388">
    <property type="entry name" value="WH-like_DNA-bd_sf"/>
</dbReference>
<dbReference type="eggNOG" id="COG1595">
    <property type="taxonomic scope" value="Bacteria"/>
</dbReference>
<dbReference type="STRING" id="333138.LQ50_08410"/>
<dbReference type="CDD" id="cd06171">
    <property type="entry name" value="Sigma70_r4"/>
    <property type="match status" value="1"/>
</dbReference>
<dbReference type="NCBIfam" id="TIGR02937">
    <property type="entry name" value="sigma70-ECF"/>
    <property type="match status" value="1"/>
</dbReference>
<dbReference type="InterPro" id="IPR007627">
    <property type="entry name" value="RNA_pol_sigma70_r2"/>
</dbReference>
<keyword evidence="3" id="KW-0731">Sigma factor</keyword>
<keyword evidence="4" id="KW-0804">Transcription</keyword>
<dbReference type="Pfam" id="PF04542">
    <property type="entry name" value="Sigma70_r2"/>
    <property type="match status" value="1"/>
</dbReference>
<organism evidence="7 8">
    <name type="scientific">Halalkalibacter okhensis</name>
    <dbReference type="NCBI Taxonomy" id="333138"/>
    <lineage>
        <taxon>Bacteria</taxon>
        <taxon>Bacillati</taxon>
        <taxon>Bacillota</taxon>
        <taxon>Bacilli</taxon>
        <taxon>Bacillales</taxon>
        <taxon>Bacillaceae</taxon>
        <taxon>Halalkalibacter</taxon>
    </lineage>
</organism>
<dbReference type="Proteomes" id="UP000030832">
    <property type="component" value="Unassembled WGS sequence"/>
</dbReference>
<keyword evidence="2" id="KW-0805">Transcription regulation</keyword>
<dbReference type="OrthoDB" id="306910at2"/>
<dbReference type="PANTHER" id="PTHR43133">
    <property type="entry name" value="RNA POLYMERASE ECF-TYPE SIGMA FACTO"/>
    <property type="match status" value="1"/>
</dbReference>
<dbReference type="InterPro" id="IPR013249">
    <property type="entry name" value="RNA_pol_sigma70_r4_t2"/>
</dbReference>
<accession>A0A0B0ILJ4</accession>
<evidence type="ECO:0000259" key="6">
    <source>
        <dbReference type="Pfam" id="PF08281"/>
    </source>
</evidence>
<evidence type="ECO:0000259" key="5">
    <source>
        <dbReference type="Pfam" id="PF04542"/>
    </source>
</evidence>